<evidence type="ECO:0000313" key="2">
    <source>
        <dbReference type="EMBL" id="KAK1609904.1"/>
    </source>
</evidence>
<name>A0AAD8VKF1_LOLMU</name>
<feature type="region of interest" description="Disordered" evidence="1">
    <location>
        <begin position="56"/>
        <end position="128"/>
    </location>
</feature>
<dbReference type="EMBL" id="JAUUTY010000007">
    <property type="protein sequence ID" value="KAK1609904.1"/>
    <property type="molecule type" value="Genomic_DNA"/>
</dbReference>
<comment type="caution">
    <text evidence="2">The sequence shown here is derived from an EMBL/GenBank/DDBJ whole genome shotgun (WGS) entry which is preliminary data.</text>
</comment>
<dbReference type="AlphaFoldDB" id="A0AAD8VKF1"/>
<dbReference type="PANTHER" id="PTHR10775:SF185">
    <property type="entry name" value="OS08G0208400 PROTEIN"/>
    <property type="match status" value="1"/>
</dbReference>
<evidence type="ECO:0000313" key="3">
    <source>
        <dbReference type="Proteomes" id="UP001231189"/>
    </source>
</evidence>
<feature type="region of interest" description="Disordered" evidence="1">
    <location>
        <begin position="815"/>
        <end position="919"/>
    </location>
</feature>
<keyword evidence="3" id="KW-1185">Reference proteome</keyword>
<sequence length="1031" mass="114454">MCSSMARSGGATLAKSARLFPKASAVAASARSGLPAKVSHAGIQQAMRHLIAKPSTAGDSLPQAHGKESCRTAKPPLRTAKPSRTAKLSAVRRRTAKNAPHGKERDKARSSPPFLSSTRTELAAPPLSSPHRAGLFCAAAPPPPRLPAAAALPLPRPPDRPPAAAHQPRPHAALSPAGRGRPAPLPLAAAARRPPSRPPAAPPGRPAAAAATTSCRLVKAAGLTTWPALLPAACRPRPGDAETSEDPEENTKEYYEALFASQKPLHENTEVTQLDAIARLMALKCHRNLCRDGFDELLVIVGSLLPKGHLLPQNFYYSTKLLSDLKMSSQQIHACPKGCMLFREEHADTNYCIKCNSSRYFEVDRNGDGQKRQTTVAKNILRYLPVLPRIQRLFMTEDTAQQMRWAVEGNRYTDKMIHPSDGTAWKNFVKKFPLKAGDPRSVAVAISTDGFNPYGMSAAVYSCWPVFVIPMNLPPGVCMRSENMFVSMIIPGPKYPGKNMNVYLEPLVDDLVRGWEGRGIRTYDASKKEYFDMYVWYHTSLHDLPARALFCGWCTHGKWPCPQCRQAVTFFWLNKGGKYSCFDEARQFLERRHAYRSDVKSFKKGRVVRGPKPIPKTGTEIKAELDALKPSPDGNGFLGYGETHQWTHKPCLWKLPYFEFLELPHNIDVMHTEKNISEAIWSTIVDTEKTKDNIKARIDQEMWPFKYSIPYACRNPTKRLHGWDVVMTVPSRNRPPPPNKDDYRRVDPSAKSVEFYQEEGLPGHFTIALPTIDDMVVDDEQEDAGMDGDNAEDEAEDVCAPEDLSLLEAFRAGIDLDVDGPPPGFIDDYWFAEPDDDDETRADDDDEEEDQEHHGGGEEGGGEDQEHHGGGEEGGGEDQEEEVAGEDQEEEGDEEDLSEDEGWAGNLVFDPDQSLDWVEPPDYQYVPAVERLRPRDRKPYRRGITQLPSLKSWQYRHVVLVPYGRSSFTYEDPSQRPPRGLEVGALRLAEDPMGRGTAADLVVAKSGNTSRGPRARSVRAMMSYTSLQGRG</sequence>
<feature type="compositionally biased region" description="Acidic residues" evidence="1">
    <location>
        <begin position="833"/>
        <end position="850"/>
    </location>
</feature>
<gene>
    <name evidence="2" type="ORF">QYE76_033577</name>
</gene>
<organism evidence="2 3">
    <name type="scientific">Lolium multiflorum</name>
    <name type="common">Italian ryegrass</name>
    <name type="synonym">Lolium perenne subsp. multiflorum</name>
    <dbReference type="NCBI Taxonomy" id="4521"/>
    <lineage>
        <taxon>Eukaryota</taxon>
        <taxon>Viridiplantae</taxon>
        <taxon>Streptophyta</taxon>
        <taxon>Embryophyta</taxon>
        <taxon>Tracheophyta</taxon>
        <taxon>Spermatophyta</taxon>
        <taxon>Magnoliopsida</taxon>
        <taxon>Liliopsida</taxon>
        <taxon>Poales</taxon>
        <taxon>Poaceae</taxon>
        <taxon>BOP clade</taxon>
        <taxon>Pooideae</taxon>
        <taxon>Poodae</taxon>
        <taxon>Poeae</taxon>
        <taxon>Poeae Chloroplast Group 2 (Poeae type)</taxon>
        <taxon>Loliodinae</taxon>
        <taxon>Loliinae</taxon>
        <taxon>Lolium</taxon>
    </lineage>
</organism>
<feature type="region of interest" description="Disordered" evidence="1">
    <location>
        <begin position="1004"/>
        <end position="1031"/>
    </location>
</feature>
<proteinExistence type="predicted"/>
<dbReference type="PANTHER" id="PTHR10775">
    <property type="entry name" value="OS08G0208400 PROTEIN"/>
    <property type="match status" value="1"/>
</dbReference>
<accession>A0AAD8VKF1</accession>
<evidence type="ECO:0000256" key="1">
    <source>
        <dbReference type="SAM" id="MobiDB-lite"/>
    </source>
</evidence>
<dbReference type="Pfam" id="PF02992">
    <property type="entry name" value="Transposase_21"/>
    <property type="match status" value="1"/>
</dbReference>
<dbReference type="Proteomes" id="UP001231189">
    <property type="component" value="Unassembled WGS sequence"/>
</dbReference>
<dbReference type="InterPro" id="IPR004242">
    <property type="entry name" value="Transposase_21"/>
</dbReference>
<feature type="compositionally biased region" description="Pro residues" evidence="1">
    <location>
        <begin position="196"/>
        <end position="205"/>
    </location>
</feature>
<feature type="compositionally biased region" description="Low complexity" evidence="1">
    <location>
        <begin position="162"/>
        <end position="193"/>
    </location>
</feature>
<feature type="region of interest" description="Disordered" evidence="1">
    <location>
        <begin position="147"/>
        <end position="208"/>
    </location>
</feature>
<reference evidence="2" key="1">
    <citation type="submission" date="2023-07" db="EMBL/GenBank/DDBJ databases">
        <title>A chromosome-level genome assembly of Lolium multiflorum.</title>
        <authorList>
            <person name="Chen Y."/>
            <person name="Copetti D."/>
            <person name="Kolliker R."/>
            <person name="Studer B."/>
        </authorList>
    </citation>
    <scope>NUCLEOTIDE SEQUENCE</scope>
    <source>
        <strain evidence="2">02402/16</strain>
        <tissue evidence="2">Leaf</tissue>
    </source>
</reference>
<evidence type="ECO:0008006" key="4">
    <source>
        <dbReference type="Google" id="ProtNLM"/>
    </source>
</evidence>
<protein>
    <recommendedName>
        <fullName evidence="4">Transposase</fullName>
    </recommendedName>
</protein>
<feature type="compositionally biased region" description="Acidic residues" evidence="1">
    <location>
        <begin position="874"/>
        <end position="902"/>
    </location>
</feature>